<evidence type="ECO:0000256" key="6">
    <source>
        <dbReference type="ARBA" id="ARBA00022989"/>
    </source>
</evidence>
<comment type="catalytic activity">
    <reaction evidence="8">
        <text>ADP(in) + ATP(out) = ADP(out) + ATP(in)</text>
        <dbReference type="Rhea" id="RHEA:34999"/>
        <dbReference type="ChEBI" id="CHEBI:30616"/>
        <dbReference type="ChEBI" id="CHEBI:456216"/>
    </reaction>
    <physiologicalReaction direction="left-to-right" evidence="8">
        <dbReference type="Rhea" id="RHEA:35000"/>
    </physiologicalReaction>
</comment>
<accession>A0AAV1HS69</accession>
<dbReference type="GO" id="GO:0005743">
    <property type="term" value="C:mitochondrial inner membrane"/>
    <property type="evidence" value="ECO:0007669"/>
    <property type="project" value="InterPro"/>
</dbReference>
<dbReference type="PRINTS" id="PR00927">
    <property type="entry name" value="ADPTRNSLCASE"/>
</dbReference>
<comment type="subcellular location">
    <subcellularLocation>
        <location evidence="1">Membrane</location>
        <topology evidence="1">Multi-pass membrane protein</topology>
    </subcellularLocation>
</comment>
<dbReference type="InterPro" id="IPR002113">
    <property type="entry name" value="ADT_euk_type"/>
</dbReference>
<keyword evidence="12" id="KW-1185">Reference proteome</keyword>
<evidence type="ECO:0000256" key="4">
    <source>
        <dbReference type="ARBA" id="ARBA00022692"/>
    </source>
</evidence>
<evidence type="ECO:0000313" key="12">
    <source>
        <dbReference type="Proteomes" id="UP001314263"/>
    </source>
</evidence>
<evidence type="ECO:0000256" key="2">
    <source>
        <dbReference type="ARBA" id="ARBA00006375"/>
    </source>
</evidence>
<protein>
    <submittedName>
        <fullName evidence="11">Uncharacterized protein</fullName>
    </submittedName>
</protein>
<dbReference type="PROSITE" id="PS50920">
    <property type="entry name" value="SOLCAR"/>
    <property type="match status" value="3"/>
</dbReference>
<dbReference type="EMBL" id="CAUYUE010000002">
    <property type="protein sequence ID" value="CAK0738628.1"/>
    <property type="molecule type" value="Genomic_DNA"/>
</dbReference>
<dbReference type="AlphaFoldDB" id="A0AAV1HS69"/>
<keyword evidence="4 9" id="KW-0812">Transmembrane</keyword>
<comment type="similarity">
    <text evidence="2 10">Belongs to the mitochondrial carrier (TC 2.A.29) family.</text>
</comment>
<keyword evidence="6" id="KW-1133">Transmembrane helix</keyword>
<dbReference type="InterPro" id="IPR002067">
    <property type="entry name" value="MCP"/>
</dbReference>
<dbReference type="PANTHER" id="PTHR24089">
    <property type="entry name" value="SOLUTE CARRIER FAMILY 25"/>
    <property type="match status" value="1"/>
</dbReference>
<evidence type="ECO:0000256" key="8">
    <source>
        <dbReference type="ARBA" id="ARBA00024143"/>
    </source>
</evidence>
<dbReference type="GO" id="GO:0140021">
    <property type="term" value="P:mitochondrial ADP transmembrane transport"/>
    <property type="evidence" value="ECO:0007669"/>
    <property type="project" value="InterPro"/>
</dbReference>
<keyword evidence="5" id="KW-0677">Repeat</keyword>
<dbReference type="Gene3D" id="1.50.40.10">
    <property type="entry name" value="Mitochondrial carrier domain"/>
    <property type="match status" value="1"/>
</dbReference>
<dbReference type="InterPro" id="IPR018108">
    <property type="entry name" value="MCP_transmembrane"/>
</dbReference>
<evidence type="ECO:0000256" key="5">
    <source>
        <dbReference type="ARBA" id="ARBA00022737"/>
    </source>
</evidence>
<dbReference type="GO" id="GO:1990544">
    <property type="term" value="P:mitochondrial ATP transmembrane transport"/>
    <property type="evidence" value="ECO:0007669"/>
    <property type="project" value="InterPro"/>
</dbReference>
<evidence type="ECO:0000256" key="7">
    <source>
        <dbReference type="ARBA" id="ARBA00023136"/>
    </source>
</evidence>
<sequence length="341" mass="37481">MPSDGRCSVKSPRTQPAFIASYKEPWTASAFEHFYRFSLDLASTGASAAMAKTAIAPLERAKILMQVSPMNNQPNAGKYSSAWDALKRIPQREGWMALYRGNGANVLRLVPEVALKFGLNDQLKILFTPADGGSMSFSRKLAAGATAGVLKTGLLYPLELAWTRIAADTAAKNDRRLYTGLLHCLQQTYHAEGPRGLYKGALLSGATVVPYLAVSFSVYDHLKAQVKEDRTTRQLWWYPLAKVGMGATASTVAQAVAYPADTVRRRMQVNGSVGQQQIAYRGYLDCVRSMARTEGLTAFYRGFTVSCIKTAPSAALQFLTYDLLKSGIMWYEAKSMNRTRS</sequence>
<evidence type="ECO:0000256" key="9">
    <source>
        <dbReference type="PROSITE-ProRule" id="PRU00282"/>
    </source>
</evidence>
<dbReference type="Pfam" id="PF00153">
    <property type="entry name" value="Mito_carr"/>
    <property type="match status" value="3"/>
</dbReference>
<feature type="repeat" description="Solcar" evidence="9">
    <location>
        <begin position="237"/>
        <end position="327"/>
    </location>
</feature>
<dbReference type="SUPFAM" id="SSF103506">
    <property type="entry name" value="Mitochondrial carrier"/>
    <property type="match status" value="1"/>
</dbReference>
<dbReference type="GO" id="GO:0005471">
    <property type="term" value="F:ATP:ADP antiporter activity"/>
    <property type="evidence" value="ECO:0007669"/>
    <property type="project" value="InterPro"/>
</dbReference>
<reference evidence="11 12" key="1">
    <citation type="submission" date="2023-10" db="EMBL/GenBank/DDBJ databases">
        <authorList>
            <person name="Maclean D."/>
            <person name="Macfadyen A."/>
        </authorList>
    </citation>
    <scope>NUCLEOTIDE SEQUENCE [LARGE SCALE GENOMIC DNA]</scope>
</reference>
<evidence type="ECO:0000256" key="10">
    <source>
        <dbReference type="RuleBase" id="RU000488"/>
    </source>
</evidence>
<keyword evidence="3 10" id="KW-0813">Transport</keyword>
<gene>
    <name evidence="11" type="ORF">CVIRNUC_001070</name>
</gene>
<proteinExistence type="inferred from homology"/>
<feature type="repeat" description="Solcar" evidence="9">
    <location>
        <begin position="135"/>
        <end position="225"/>
    </location>
</feature>
<evidence type="ECO:0000256" key="3">
    <source>
        <dbReference type="ARBA" id="ARBA00022448"/>
    </source>
</evidence>
<dbReference type="PRINTS" id="PR00926">
    <property type="entry name" value="MITOCARRIER"/>
</dbReference>
<dbReference type="Proteomes" id="UP001314263">
    <property type="component" value="Unassembled WGS sequence"/>
</dbReference>
<organism evidence="11 12">
    <name type="scientific">Coccomyxa viridis</name>
    <dbReference type="NCBI Taxonomy" id="1274662"/>
    <lineage>
        <taxon>Eukaryota</taxon>
        <taxon>Viridiplantae</taxon>
        <taxon>Chlorophyta</taxon>
        <taxon>core chlorophytes</taxon>
        <taxon>Trebouxiophyceae</taxon>
        <taxon>Trebouxiophyceae incertae sedis</taxon>
        <taxon>Coccomyxaceae</taxon>
        <taxon>Coccomyxa</taxon>
    </lineage>
</organism>
<dbReference type="InterPro" id="IPR023395">
    <property type="entry name" value="MCP_dom_sf"/>
</dbReference>
<evidence type="ECO:0000256" key="1">
    <source>
        <dbReference type="ARBA" id="ARBA00004141"/>
    </source>
</evidence>
<feature type="repeat" description="Solcar" evidence="9">
    <location>
        <begin position="35"/>
        <end position="126"/>
    </location>
</feature>
<evidence type="ECO:0000313" key="11">
    <source>
        <dbReference type="EMBL" id="CAK0738628.1"/>
    </source>
</evidence>
<name>A0AAV1HS69_9CHLO</name>
<keyword evidence="7 9" id="KW-0472">Membrane</keyword>
<comment type="caution">
    <text evidence="11">The sequence shown here is derived from an EMBL/GenBank/DDBJ whole genome shotgun (WGS) entry which is preliminary data.</text>
</comment>